<name>A0ABQ3FXX6_9BURK</name>
<proteinExistence type="predicted"/>
<sequence>MRRVTKVSKLSGAAMPCLLAAFSACTPVRAPLVGYTCEGGVRLGVRFERDHALLALPGGGEARLAQQPGFWYAGAGHQLRGRGQALQWTVGEAQPLACLVVGP</sequence>
<evidence type="ECO:0000313" key="2">
    <source>
        <dbReference type="EMBL" id="GHC74386.1"/>
    </source>
</evidence>
<evidence type="ECO:0000256" key="1">
    <source>
        <dbReference type="SAM" id="SignalP"/>
    </source>
</evidence>
<evidence type="ECO:0000313" key="3">
    <source>
        <dbReference type="Proteomes" id="UP000626210"/>
    </source>
</evidence>
<feature type="signal peptide" evidence="1">
    <location>
        <begin position="1"/>
        <end position="20"/>
    </location>
</feature>
<reference evidence="3" key="1">
    <citation type="journal article" date="2019" name="Int. J. Syst. Evol. Microbiol.">
        <title>The Global Catalogue of Microorganisms (GCM) 10K type strain sequencing project: providing services to taxonomists for standard genome sequencing and annotation.</title>
        <authorList>
            <consortium name="The Broad Institute Genomics Platform"/>
            <consortium name="The Broad Institute Genome Sequencing Center for Infectious Disease"/>
            <person name="Wu L."/>
            <person name="Ma J."/>
        </authorList>
    </citation>
    <scope>NUCLEOTIDE SEQUENCE [LARGE SCALE GENOMIC DNA]</scope>
    <source>
        <strain evidence="3">KCTC 23314</strain>
    </source>
</reference>
<evidence type="ECO:0008006" key="4">
    <source>
        <dbReference type="Google" id="ProtNLM"/>
    </source>
</evidence>
<dbReference type="EMBL" id="BMYK01000003">
    <property type="protein sequence ID" value="GHC74386.1"/>
    <property type="molecule type" value="Genomic_DNA"/>
</dbReference>
<organism evidence="2 3">
    <name type="scientific">Pseudorhodoferax aquiterrae</name>
    <dbReference type="NCBI Taxonomy" id="747304"/>
    <lineage>
        <taxon>Bacteria</taxon>
        <taxon>Pseudomonadati</taxon>
        <taxon>Pseudomonadota</taxon>
        <taxon>Betaproteobacteria</taxon>
        <taxon>Burkholderiales</taxon>
        <taxon>Comamonadaceae</taxon>
    </lineage>
</organism>
<gene>
    <name evidence="2" type="ORF">GCM10007320_11510</name>
</gene>
<keyword evidence="3" id="KW-1185">Reference proteome</keyword>
<dbReference type="PROSITE" id="PS51257">
    <property type="entry name" value="PROKAR_LIPOPROTEIN"/>
    <property type="match status" value="1"/>
</dbReference>
<comment type="caution">
    <text evidence="2">The sequence shown here is derived from an EMBL/GenBank/DDBJ whole genome shotgun (WGS) entry which is preliminary data.</text>
</comment>
<protein>
    <recommendedName>
        <fullName evidence="4">C-type lysozyme inhibitor domain-containing protein</fullName>
    </recommendedName>
</protein>
<accession>A0ABQ3FXX6</accession>
<keyword evidence="1" id="KW-0732">Signal</keyword>
<dbReference type="Proteomes" id="UP000626210">
    <property type="component" value="Unassembled WGS sequence"/>
</dbReference>
<feature type="chain" id="PRO_5045632867" description="C-type lysozyme inhibitor domain-containing protein" evidence="1">
    <location>
        <begin position="21"/>
        <end position="103"/>
    </location>
</feature>